<accession>A0A6A6TN95</accession>
<sequence length="256" mass="29986">MESDYTVSLSSETVYGPINVWASSVDHVCQNGSTPLAITTNSSGFMKLPLEVRNLIYLSAMDDSPEEFEVKGAFPERPRRVLLSTLLLRKRILPAISITSRTTLYESMLVYLERTRIVLKSHRSDAEERLSNFLTTFPHNQGFAAIRSIRYDMAGRYTDQFRLFNHVPGLQRLTIAFDMRSISRRRHGIRWRLLTKKDLDSRFNFDPIFRLRNLKELRIYCDTRWDIPVFDDLIELFGEKIQERSDELRLLVEFPD</sequence>
<keyword evidence="2" id="KW-1185">Reference proteome</keyword>
<evidence type="ECO:0000313" key="1">
    <source>
        <dbReference type="EMBL" id="KAF2660423.1"/>
    </source>
</evidence>
<gene>
    <name evidence="1" type="ORF">K491DRAFT_711907</name>
</gene>
<evidence type="ECO:0000313" key="2">
    <source>
        <dbReference type="Proteomes" id="UP000799324"/>
    </source>
</evidence>
<dbReference type="Proteomes" id="UP000799324">
    <property type="component" value="Unassembled WGS sequence"/>
</dbReference>
<proteinExistence type="predicted"/>
<dbReference type="OrthoDB" id="3756103at2759"/>
<dbReference type="EMBL" id="MU004300">
    <property type="protein sequence ID" value="KAF2660423.1"/>
    <property type="molecule type" value="Genomic_DNA"/>
</dbReference>
<protein>
    <recommendedName>
        <fullName evidence="3">F-box domain-containing protein</fullName>
    </recommendedName>
</protein>
<reference evidence="1" key="1">
    <citation type="journal article" date="2020" name="Stud. Mycol.">
        <title>101 Dothideomycetes genomes: a test case for predicting lifestyles and emergence of pathogens.</title>
        <authorList>
            <person name="Haridas S."/>
            <person name="Albert R."/>
            <person name="Binder M."/>
            <person name="Bloem J."/>
            <person name="Labutti K."/>
            <person name="Salamov A."/>
            <person name="Andreopoulos B."/>
            <person name="Baker S."/>
            <person name="Barry K."/>
            <person name="Bills G."/>
            <person name="Bluhm B."/>
            <person name="Cannon C."/>
            <person name="Castanera R."/>
            <person name="Culley D."/>
            <person name="Daum C."/>
            <person name="Ezra D."/>
            <person name="Gonzalez J."/>
            <person name="Henrissat B."/>
            <person name="Kuo A."/>
            <person name="Liang C."/>
            <person name="Lipzen A."/>
            <person name="Lutzoni F."/>
            <person name="Magnuson J."/>
            <person name="Mondo S."/>
            <person name="Nolan M."/>
            <person name="Ohm R."/>
            <person name="Pangilinan J."/>
            <person name="Park H.-J."/>
            <person name="Ramirez L."/>
            <person name="Alfaro M."/>
            <person name="Sun H."/>
            <person name="Tritt A."/>
            <person name="Yoshinaga Y."/>
            <person name="Zwiers L.-H."/>
            <person name="Turgeon B."/>
            <person name="Goodwin S."/>
            <person name="Spatafora J."/>
            <person name="Crous P."/>
            <person name="Grigoriev I."/>
        </authorList>
    </citation>
    <scope>NUCLEOTIDE SEQUENCE</scope>
    <source>
        <strain evidence="1">CBS 122681</strain>
    </source>
</reference>
<evidence type="ECO:0008006" key="3">
    <source>
        <dbReference type="Google" id="ProtNLM"/>
    </source>
</evidence>
<dbReference type="AlphaFoldDB" id="A0A6A6TN95"/>
<organism evidence="1 2">
    <name type="scientific">Lophiostoma macrostomum CBS 122681</name>
    <dbReference type="NCBI Taxonomy" id="1314788"/>
    <lineage>
        <taxon>Eukaryota</taxon>
        <taxon>Fungi</taxon>
        <taxon>Dikarya</taxon>
        <taxon>Ascomycota</taxon>
        <taxon>Pezizomycotina</taxon>
        <taxon>Dothideomycetes</taxon>
        <taxon>Pleosporomycetidae</taxon>
        <taxon>Pleosporales</taxon>
        <taxon>Lophiostomataceae</taxon>
        <taxon>Lophiostoma</taxon>
    </lineage>
</organism>
<name>A0A6A6TN95_9PLEO</name>